<dbReference type="EMBL" id="CP015519">
    <property type="protein sequence ID" value="APG28726.1"/>
    <property type="molecule type" value="Genomic_DNA"/>
</dbReference>
<dbReference type="SUPFAM" id="SSF52821">
    <property type="entry name" value="Rhodanese/Cell cycle control phosphatase"/>
    <property type="match status" value="1"/>
</dbReference>
<proteinExistence type="predicted"/>
<dbReference type="InterPro" id="IPR001307">
    <property type="entry name" value="Thiosulphate_STrfase_CS"/>
</dbReference>
<evidence type="ECO:0000259" key="1">
    <source>
        <dbReference type="PROSITE" id="PS50206"/>
    </source>
</evidence>
<dbReference type="PANTHER" id="PTHR43031">
    <property type="entry name" value="FAD-DEPENDENT OXIDOREDUCTASE"/>
    <property type="match status" value="1"/>
</dbReference>
<dbReference type="InterPro" id="IPR050229">
    <property type="entry name" value="GlpE_sulfurtransferase"/>
</dbReference>
<dbReference type="InterPro" id="IPR036873">
    <property type="entry name" value="Rhodanese-like_dom_sf"/>
</dbReference>
<evidence type="ECO:0000313" key="2">
    <source>
        <dbReference type="EMBL" id="APG28726.1"/>
    </source>
</evidence>
<dbReference type="PANTHER" id="PTHR43031:SF18">
    <property type="entry name" value="RHODANESE-RELATED SULFURTRANSFERASES"/>
    <property type="match status" value="1"/>
</dbReference>
<evidence type="ECO:0000313" key="3">
    <source>
        <dbReference type="Proteomes" id="UP000182517"/>
    </source>
</evidence>
<dbReference type="GO" id="GO:0004792">
    <property type="term" value="F:thiosulfate-cyanide sulfurtransferase activity"/>
    <property type="evidence" value="ECO:0007669"/>
    <property type="project" value="InterPro"/>
</dbReference>
<dbReference type="OrthoDB" id="9789348at2"/>
<gene>
    <name evidence="2" type="ORF">A7E78_13325</name>
</gene>
<dbReference type="PROSITE" id="PS50206">
    <property type="entry name" value="RHODANESE_3"/>
    <property type="match status" value="1"/>
</dbReference>
<dbReference type="Gene3D" id="3.40.250.10">
    <property type="entry name" value="Rhodanese-like domain"/>
    <property type="match status" value="1"/>
</dbReference>
<name>A0A1L3GRZ8_9BACT</name>
<keyword evidence="3" id="KW-1185">Reference proteome</keyword>
<reference evidence="2 3" key="1">
    <citation type="journal article" date="2017" name="Genome Announc.">
        <title>Complete Genome Sequences of Two Acetylene-Fermenting Pelobacter acetylenicus Strains.</title>
        <authorList>
            <person name="Sutton J.M."/>
            <person name="Baesman S.M."/>
            <person name="Fierst J.L."/>
            <person name="Poret-Peterson A.T."/>
            <person name="Oremland R.S."/>
            <person name="Dunlap D.S."/>
            <person name="Akob D.M."/>
        </authorList>
    </citation>
    <scope>NUCLEOTIDE SEQUENCE [LARGE SCALE GENOMIC DNA]</scope>
    <source>
        <strain evidence="2 3">SFB93</strain>
    </source>
</reference>
<dbReference type="InterPro" id="IPR001763">
    <property type="entry name" value="Rhodanese-like_dom"/>
</dbReference>
<feature type="domain" description="Rhodanese" evidence="1">
    <location>
        <begin position="73"/>
        <end position="167"/>
    </location>
</feature>
<dbReference type="AlphaFoldDB" id="A0A1L3GRZ8"/>
<dbReference type="CDD" id="cd00158">
    <property type="entry name" value="RHOD"/>
    <property type="match status" value="1"/>
</dbReference>
<dbReference type="STRING" id="1842532.A7E78_13325"/>
<dbReference type="KEGG" id="pef:A7E78_13325"/>
<dbReference type="SMART" id="SM00450">
    <property type="entry name" value="RHOD"/>
    <property type="match status" value="1"/>
</dbReference>
<protein>
    <recommendedName>
        <fullName evidence="1">Rhodanese domain-containing protein</fullName>
    </recommendedName>
</protein>
<dbReference type="PROSITE" id="PS00380">
    <property type="entry name" value="RHODANESE_1"/>
    <property type="match status" value="1"/>
</dbReference>
<organism evidence="2 3">
    <name type="scientific">Syntrophotalea acetylenivorans</name>
    <dbReference type="NCBI Taxonomy" id="1842532"/>
    <lineage>
        <taxon>Bacteria</taxon>
        <taxon>Pseudomonadati</taxon>
        <taxon>Thermodesulfobacteriota</taxon>
        <taxon>Desulfuromonadia</taxon>
        <taxon>Desulfuromonadales</taxon>
        <taxon>Syntrophotaleaceae</taxon>
        <taxon>Syntrophotalea</taxon>
    </lineage>
</organism>
<sequence>MSKQLKVKTLWRDLRRAFLIALLAAVVGLAVNSQLLWRVFSGQTLNTVPSAVDESVETILPLPVELAEVRELQASTTLFIDARSREAFAEGHLPGARSLPWGEEVAGVGVLQAEVPLETPLIVYCSGYDCTDSFELAERLIAAGYHQVRVFEGGFPEWRDAGLPVEGAQP</sequence>
<dbReference type="Proteomes" id="UP000182517">
    <property type="component" value="Chromosome"/>
</dbReference>
<dbReference type="RefSeq" id="WP_072284750.1">
    <property type="nucleotide sequence ID" value="NZ_CP015519.1"/>
</dbReference>
<dbReference type="Pfam" id="PF00581">
    <property type="entry name" value="Rhodanese"/>
    <property type="match status" value="1"/>
</dbReference>
<accession>A0A1L3GRZ8</accession>